<proteinExistence type="predicted"/>
<dbReference type="EMBL" id="UGGQ01000006">
    <property type="protein sequence ID" value="STO17033.1"/>
    <property type="molecule type" value="Genomic_DNA"/>
</dbReference>
<evidence type="ECO:0000313" key="3">
    <source>
        <dbReference type="EMBL" id="NMX02396.1"/>
    </source>
</evidence>
<organism evidence="4 5">
    <name type="scientific">Mobiluncus mulieris</name>
    <dbReference type="NCBI Taxonomy" id="2052"/>
    <lineage>
        <taxon>Bacteria</taxon>
        <taxon>Bacillati</taxon>
        <taxon>Actinomycetota</taxon>
        <taxon>Actinomycetes</taxon>
        <taxon>Actinomycetales</taxon>
        <taxon>Actinomycetaceae</taxon>
        <taxon>Mobiluncus</taxon>
    </lineage>
</organism>
<dbReference type="RefSeq" id="WP_004018494.1">
    <property type="nucleotide sequence ID" value="NZ_CAMPNB010000004.1"/>
</dbReference>
<evidence type="ECO:0000313" key="7">
    <source>
        <dbReference type="Proteomes" id="UP001209486"/>
    </source>
</evidence>
<dbReference type="Proteomes" id="UP000255284">
    <property type="component" value="Unassembled WGS sequence"/>
</dbReference>
<dbReference type="Proteomes" id="UP001209486">
    <property type="component" value="Unassembled WGS sequence"/>
</dbReference>
<sequence length="336" mass="36845">MFRSNISIFMVIALTLAFCVTSCAAHSDEFVDVSETPMFRLGIDRGFPDFLNPNVPPNETLVLVGEDSQLDPILAGLYAKTLGTSFSDQENYSVIVGSDLKDAKGILENRLNNYRDEGIKKLIIIGGSMQVDTQTERWLREGRFKVTRLAGSNRYETSLKVWQTMSSHYPDTARQVFVGIGTKKSDVESVTLNTIENVAAASVAARVGGSFLSVDPHNPKLPASLSKDAKVWCIATTGCEKLKSSHDLEVISGRDTLGTTSLALKLSDRLAGSEAKTLNFLDENASLDSDQLFPGWGVNLIDQDTGFQMRTRDYKKLYATKSVTKLRCTSPGPNLK</sequence>
<comment type="caution">
    <text evidence="4">The sequence shown here is derived from an EMBL/GenBank/DDBJ whole genome shotgun (WGS) entry which is preliminary data.</text>
</comment>
<evidence type="ECO:0000313" key="5">
    <source>
        <dbReference type="Proteomes" id="UP000255284"/>
    </source>
</evidence>
<feature type="chain" id="PRO_5044389469" evidence="1">
    <location>
        <begin position="28"/>
        <end position="336"/>
    </location>
</feature>
<dbReference type="Proteomes" id="UP000575397">
    <property type="component" value="Unassembled WGS sequence"/>
</dbReference>
<reference evidence="3 6" key="3">
    <citation type="submission" date="2020-04" db="EMBL/GenBank/DDBJ databases">
        <title>Antimicrobial susceptibility and clonality of vaginal-derived multi-drug resistant Mobiluncus isolates in China.</title>
        <authorList>
            <person name="Zhang X."/>
        </authorList>
    </citation>
    <scope>NUCLEOTIDE SEQUENCE [LARGE SCALE GENOMIC DNA]</scope>
    <source>
        <strain evidence="3 6">12</strain>
    </source>
</reference>
<evidence type="ECO:0000313" key="4">
    <source>
        <dbReference type="EMBL" id="STO17033.1"/>
    </source>
</evidence>
<evidence type="ECO:0000313" key="2">
    <source>
        <dbReference type="EMBL" id="MCU9969252.1"/>
    </source>
</evidence>
<name>A0A378PF55_9ACTO</name>
<protein>
    <submittedName>
        <fullName evidence="2">Cell wall-binding repeat 2 family protein</fullName>
    </submittedName>
</protein>
<feature type="signal peptide" evidence="1">
    <location>
        <begin position="1"/>
        <end position="27"/>
    </location>
</feature>
<evidence type="ECO:0000313" key="6">
    <source>
        <dbReference type="Proteomes" id="UP000575397"/>
    </source>
</evidence>
<dbReference type="EMBL" id="JABCUS010000001">
    <property type="protein sequence ID" value="NMX02396.1"/>
    <property type="molecule type" value="Genomic_DNA"/>
</dbReference>
<dbReference type="EMBL" id="VSZY01000012">
    <property type="protein sequence ID" value="MCU9969252.1"/>
    <property type="molecule type" value="Genomic_DNA"/>
</dbReference>
<reference evidence="2 7" key="2">
    <citation type="submission" date="2019-08" db="EMBL/GenBank/DDBJ databases">
        <title>Comparison of rpoB and gyrB Sequences from Mobiluncus Species and Development of a Multiplex PCR Method for Clinical Detection of Mobiluncus curtisii and Mobiluncus mulieris.</title>
        <authorList>
            <person name="Yang L."/>
            <person name="Shen Y."/>
            <person name="Xu G."/>
            <person name="Shu L.-B."/>
            <person name="Hu J."/>
            <person name="Zhang R."/>
            <person name="Wang Y."/>
            <person name="Zhou H.-W."/>
            <person name="Zhang X."/>
        </authorList>
    </citation>
    <scope>NUCLEOTIDE SEQUENCE [LARGE SCALE GENOMIC DNA]</scope>
    <source>
        <strain evidence="2 7">M26</strain>
    </source>
</reference>
<evidence type="ECO:0000256" key="1">
    <source>
        <dbReference type="SAM" id="SignalP"/>
    </source>
</evidence>
<accession>A0A378PF55</accession>
<reference evidence="4 5" key="1">
    <citation type="submission" date="2018-06" db="EMBL/GenBank/DDBJ databases">
        <authorList>
            <consortium name="Pathogen Informatics"/>
            <person name="Doyle S."/>
        </authorList>
    </citation>
    <scope>NUCLEOTIDE SEQUENCE [LARGE SCALE GENOMIC DNA]</scope>
    <source>
        <strain evidence="4 5">NCTC11819</strain>
    </source>
</reference>
<dbReference type="GeneID" id="61168334"/>
<dbReference type="AlphaFoldDB" id="A0A378PF55"/>
<dbReference type="Gene3D" id="3.40.50.12090">
    <property type="match status" value="1"/>
</dbReference>
<keyword evidence="1" id="KW-0732">Signal</keyword>
<gene>
    <name evidence="2" type="ORF">FYZ43_07575</name>
    <name evidence="3" type="ORF">HHJ77_00210</name>
    <name evidence="4" type="ORF">NCTC11819_01616</name>
</gene>